<feature type="compositionally biased region" description="Polar residues" evidence="1">
    <location>
        <begin position="115"/>
        <end position="127"/>
    </location>
</feature>
<feature type="compositionally biased region" description="Polar residues" evidence="1">
    <location>
        <begin position="324"/>
        <end position="336"/>
    </location>
</feature>
<name>A0A6G1FSC1_9PEZI</name>
<feature type="compositionally biased region" description="Basic and acidic residues" evidence="1">
    <location>
        <begin position="946"/>
        <end position="955"/>
    </location>
</feature>
<evidence type="ECO:0000313" key="4">
    <source>
        <dbReference type="RefSeq" id="XP_033530203.1"/>
    </source>
</evidence>
<proteinExistence type="predicted"/>
<dbReference type="GeneID" id="54422615"/>
<protein>
    <submittedName>
        <fullName evidence="2 4">Uncharacterized protein</fullName>
    </submittedName>
</protein>
<dbReference type="EMBL" id="ML975182">
    <property type="protein sequence ID" value="KAF1808572.1"/>
    <property type="molecule type" value="Genomic_DNA"/>
</dbReference>
<feature type="compositionally biased region" description="Basic and acidic residues" evidence="1">
    <location>
        <begin position="339"/>
        <end position="354"/>
    </location>
</feature>
<feature type="region of interest" description="Disordered" evidence="1">
    <location>
        <begin position="580"/>
        <end position="674"/>
    </location>
</feature>
<sequence length="1307" mass="140437">MPGRFDNSLMASKWAPKPDELPQQQTNKPTDHQVAVSSATPAPQDSRYVGESSQSSASTSSKALEPKPVMETLKRGTEKANASVANIKTRSAKAQTPLAPLLRYFTQPQAQTIPQSEKVNATVPQSEKANRTVPTGVATHTAGRQSGFESALQSAIQTVVQSMMGPEFWQPMQTTFGATQSALNQSPSRGHGRGRGNPSLRGHSQPPTWRRTGRRARGHKRAGSLPNLGRGPGPRPSSTATPRHFNVQQLQAAPNGHTARPQSFSPSQESVAAAGSPGHKRKKSRNANISSDRPMPQAAGPSAPLSQVAVPNIIKEEPAASRAPEQTPQPTKTQGTVEKATKKEPVARNVREQTPKSAEAPGTVEMIAPPSTDSNGKLSLIEKMGIARATLANATYSTPPPREPTQTRQDRIGSHPVPTGPRHAGFSSPGVSRGSSGPFHQTRQQMLPGGRGYGRSEGPDGFAEQNNYMHSHPTTHSFHGGGPGRFPLSMRQIAPRVTNSFPSQRLVPKELQQLTSKEIQEFRGKWQNFKDEDNEAFVKELHQQALTEFHANKNKSAEEGQAAPATWPAKVKLLDGTSTKAKEIKLPPPKGASWARRPVLKLAGSATGTEPKKEGETSETEETSKTTTKGKDKVVDEGKDTETTAANYSKGKGKVVEETKSTETIAPKSSKGKERVIETEQMMTDEAQSTGPGRKTRRMSSSQSTGFLAADNKMTQALFALPIAERVESSVAIVRSAREAGATAQSKSIAAAQSLQMAQIAVLQHQDRLEAADSALAKAMSILAEVEQQHDMIVNQAKISGAGILALEEISTPDEQLGTTWKLPSDNQRGPGPAKVAKKQYIDPMEGSSRSAPPRKDPESPAKAGPSNTTSVYATRYGPHYHYRENRAGKAVQRKKTAAHLHAGEAESSDNVSGGPGNSGEGVPLQRSTAKKDIVVESVAITQSNSEKKVPESKKPAAHGGSSPAAPPNVSTPSCPAMVAVAGNSRTHPAQAASTKPVQTVAVQKQNELSMPAGKVKDRGKVPEKSKMATNEKKPTMEGTTERPSTKSPVTAPIFRHGGVPLPKTAATDGPSHVVDPMSNPSKTEWMEKLHQPNNPKAMKAMKVLAALVQNSARGEDNNNVRRVILHNLPPGTTLKKLGMLIWGGVVQRIDYTPGAPSASVLFVNATGSDQYMATTRTGIKLMFGGQELLIVIERAKEREARSKQVLGWDIDGFTRCIKVEHIPLDFDDKALVSRAASEGRLLEGMQARMSDDGKSREALFRFASINDADAFRRFAWNDLDGLLHCEISFGPDPCDRPTRATRTPEW</sequence>
<reference evidence="4" key="2">
    <citation type="submission" date="2020-04" db="EMBL/GenBank/DDBJ databases">
        <authorList>
            <consortium name="NCBI Genome Project"/>
        </authorList>
    </citation>
    <scope>NUCLEOTIDE SEQUENCE</scope>
    <source>
        <strain evidence="4">CBS 781.70</strain>
    </source>
</reference>
<keyword evidence="3" id="KW-1185">Reference proteome</keyword>
<feature type="compositionally biased region" description="Low complexity" evidence="1">
    <location>
        <begin position="52"/>
        <end position="61"/>
    </location>
</feature>
<feature type="region of interest" description="Disordered" evidence="1">
    <location>
        <begin position="1"/>
        <end position="93"/>
    </location>
</feature>
<feature type="compositionally biased region" description="Basic residues" evidence="1">
    <location>
        <begin position="211"/>
        <end position="222"/>
    </location>
</feature>
<accession>A0A6G1FSC1</accession>
<evidence type="ECO:0000313" key="2">
    <source>
        <dbReference type="EMBL" id="KAF1808572.1"/>
    </source>
</evidence>
<evidence type="ECO:0000313" key="3">
    <source>
        <dbReference type="Proteomes" id="UP000504638"/>
    </source>
</evidence>
<evidence type="ECO:0000256" key="1">
    <source>
        <dbReference type="SAM" id="MobiDB-lite"/>
    </source>
</evidence>
<dbReference type="OrthoDB" id="422086at2759"/>
<feature type="compositionally biased region" description="Low complexity" evidence="1">
    <location>
        <begin position="425"/>
        <end position="439"/>
    </location>
</feature>
<organism evidence="2">
    <name type="scientific">Eremomyces bilateralis CBS 781.70</name>
    <dbReference type="NCBI Taxonomy" id="1392243"/>
    <lineage>
        <taxon>Eukaryota</taxon>
        <taxon>Fungi</taxon>
        <taxon>Dikarya</taxon>
        <taxon>Ascomycota</taxon>
        <taxon>Pezizomycotina</taxon>
        <taxon>Dothideomycetes</taxon>
        <taxon>Dothideomycetes incertae sedis</taxon>
        <taxon>Eremomycetales</taxon>
        <taxon>Eremomycetaceae</taxon>
        <taxon>Eremomyces</taxon>
    </lineage>
</organism>
<feature type="region of interest" description="Disordered" evidence="1">
    <location>
        <begin position="817"/>
        <end position="972"/>
    </location>
</feature>
<feature type="region of interest" description="Disordered" evidence="1">
    <location>
        <begin position="1014"/>
        <end position="1053"/>
    </location>
</feature>
<feature type="compositionally biased region" description="Polar residues" evidence="1">
    <location>
        <begin position="83"/>
        <end position="93"/>
    </location>
</feature>
<gene>
    <name evidence="2 4" type="ORF">P152DRAFT_485375</name>
</gene>
<feature type="compositionally biased region" description="Basic and acidic residues" evidence="1">
    <location>
        <begin position="629"/>
        <end position="642"/>
    </location>
</feature>
<reference evidence="4" key="3">
    <citation type="submission" date="2025-04" db="UniProtKB">
        <authorList>
            <consortium name="RefSeq"/>
        </authorList>
    </citation>
    <scope>IDENTIFICATION</scope>
    <source>
        <strain evidence="4">CBS 781.70</strain>
    </source>
</reference>
<feature type="region of interest" description="Disordered" evidence="1">
    <location>
        <begin position="318"/>
        <end position="376"/>
    </location>
</feature>
<dbReference type="RefSeq" id="XP_033530203.1">
    <property type="nucleotide sequence ID" value="XM_033682045.1"/>
</dbReference>
<feature type="compositionally biased region" description="Polar residues" evidence="1">
    <location>
        <begin position="260"/>
        <end position="270"/>
    </location>
</feature>
<feature type="region of interest" description="Disordered" evidence="1">
    <location>
        <begin position="394"/>
        <end position="461"/>
    </location>
</feature>
<reference evidence="2 4" key="1">
    <citation type="submission" date="2020-01" db="EMBL/GenBank/DDBJ databases">
        <authorList>
            <consortium name="DOE Joint Genome Institute"/>
            <person name="Haridas S."/>
            <person name="Albert R."/>
            <person name="Binder M."/>
            <person name="Bloem J."/>
            <person name="Labutti K."/>
            <person name="Salamov A."/>
            <person name="Andreopoulos B."/>
            <person name="Baker S.E."/>
            <person name="Barry K."/>
            <person name="Bills G."/>
            <person name="Bluhm B.H."/>
            <person name="Cannon C."/>
            <person name="Castanera R."/>
            <person name="Culley D.E."/>
            <person name="Daum C."/>
            <person name="Ezra D."/>
            <person name="Gonzalez J.B."/>
            <person name="Henrissat B."/>
            <person name="Kuo A."/>
            <person name="Liang C."/>
            <person name="Lipzen A."/>
            <person name="Lutzoni F."/>
            <person name="Magnuson J."/>
            <person name="Mondo S."/>
            <person name="Nolan M."/>
            <person name="Ohm R."/>
            <person name="Pangilinan J."/>
            <person name="Park H.-J."/>
            <person name="Ramirez L."/>
            <person name="Alfaro M."/>
            <person name="Sun H."/>
            <person name="Tritt A."/>
            <person name="Yoshinaga Y."/>
            <person name="Zwiers L.-H."/>
            <person name="Turgeon B.G."/>
            <person name="Goodwin S.B."/>
            <person name="Spatafora J.W."/>
            <person name="Crous P.W."/>
            <person name="Grigoriev I.V."/>
        </authorList>
    </citation>
    <scope>NUCLEOTIDE SEQUENCE</scope>
    <source>
        <strain evidence="2 4">CBS 781.70</strain>
    </source>
</reference>
<feature type="region of interest" description="Disordered" evidence="1">
    <location>
        <begin position="180"/>
        <end position="304"/>
    </location>
</feature>
<feature type="compositionally biased region" description="Basic and acidic residues" evidence="1">
    <location>
        <begin position="1015"/>
        <end position="1045"/>
    </location>
</feature>
<feature type="region of interest" description="Disordered" evidence="1">
    <location>
        <begin position="115"/>
        <end position="136"/>
    </location>
</feature>
<dbReference type="Proteomes" id="UP000504638">
    <property type="component" value="Unplaced"/>
</dbReference>